<name>A0A6N3AIF2_EGGLN</name>
<dbReference type="RefSeq" id="WP_156996646.1">
    <property type="nucleotide sequence ID" value="NZ_CP021140.1"/>
</dbReference>
<keyword evidence="1" id="KW-0812">Transmembrane</keyword>
<evidence type="ECO:0000313" key="3">
    <source>
        <dbReference type="EMBL" id="VYT89596.1"/>
    </source>
</evidence>
<accession>A0A6N3AIF2</accession>
<sequence length="48" mass="5083">MAVLLTSLACYLLYYRLKPRRAYVAGAVPLAAVGLFAAAMAVVAALIR</sequence>
<feature type="transmembrane region" description="Helical" evidence="1">
    <location>
        <begin position="22"/>
        <end position="47"/>
    </location>
</feature>
<gene>
    <name evidence="3" type="ORF">ELLFYP107_01824</name>
    <name evidence="2" type="ORF">GO726_13070</name>
</gene>
<organism evidence="3">
    <name type="scientific">Eggerthella lenta</name>
    <name type="common">Eubacterium lentum</name>
    <dbReference type="NCBI Taxonomy" id="84112"/>
    <lineage>
        <taxon>Bacteria</taxon>
        <taxon>Bacillati</taxon>
        <taxon>Actinomycetota</taxon>
        <taxon>Coriobacteriia</taxon>
        <taxon>Eggerthellales</taxon>
        <taxon>Eggerthellaceae</taxon>
        <taxon>Eggerthella</taxon>
    </lineage>
</organism>
<proteinExistence type="predicted"/>
<evidence type="ECO:0000313" key="2">
    <source>
        <dbReference type="EMBL" id="MVN34087.1"/>
    </source>
</evidence>
<dbReference type="Proteomes" id="UP000436429">
    <property type="component" value="Unassembled WGS sequence"/>
</dbReference>
<evidence type="ECO:0000256" key="1">
    <source>
        <dbReference type="SAM" id="Phobius"/>
    </source>
</evidence>
<dbReference type="EMBL" id="WPOM01000036">
    <property type="protein sequence ID" value="MVN34087.1"/>
    <property type="molecule type" value="Genomic_DNA"/>
</dbReference>
<reference evidence="3" key="2">
    <citation type="submission" date="2019-11" db="EMBL/GenBank/DDBJ databases">
        <authorList>
            <person name="Feng L."/>
        </authorList>
    </citation>
    <scope>NUCLEOTIDE SEQUENCE</scope>
    <source>
        <strain evidence="3">ElentaLFYP107</strain>
    </source>
</reference>
<evidence type="ECO:0000313" key="4">
    <source>
        <dbReference type="Proteomes" id="UP000436429"/>
    </source>
</evidence>
<dbReference type="EMBL" id="CACRTT010000009">
    <property type="protein sequence ID" value="VYT89596.1"/>
    <property type="molecule type" value="Genomic_DNA"/>
</dbReference>
<reference evidence="2 4" key="1">
    <citation type="submission" date="2019-11" db="EMBL/GenBank/DDBJ databases">
        <title>Whole genome shotgun sequencing (WGS) data from Adlercreutzia equolifaciens ResAG-91, Eggerthella lenta MRI-F36, MRI-F37, MRI-F40, ResAG-49, ResAG-88, ResAG-121, ResAG-145, and Gordonibacter sp. ResAG-5, ResAG-26, ResAG-43, ResAG-50, ResAG-59.</title>
        <authorList>
            <person name="Stoll D.A."/>
            <person name="Danylec N."/>
            <person name="Franz C.M.A.P."/>
            <person name="Huch M."/>
        </authorList>
    </citation>
    <scope>NUCLEOTIDE SEQUENCE [LARGE SCALE GENOMIC DNA]</scope>
    <source>
        <strain evidence="2 4">ResAG-88</strain>
    </source>
</reference>
<keyword evidence="1" id="KW-0472">Membrane</keyword>
<keyword evidence="1" id="KW-1133">Transmembrane helix</keyword>
<dbReference type="AlphaFoldDB" id="A0A6N3AIF2"/>
<protein>
    <submittedName>
        <fullName evidence="3">Uncharacterized protein</fullName>
    </submittedName>
</protein>